<dbReference type="KEGG" id="adl:AURDEDRAFT_178061"/>
<evidence type="ECO:0000313" key="1">
    <source>
        <dbReference type="EMBL" id="EJD32841.1"/>
    </source>
</evidence>
<dbReference type="AlphaFoldDB" id="J0L8Z3"/>
<gene>
    <name evidence="1" type="ORF">AURDEDRAFT_178061</name>
</gene>
<dbReference type="InParanoid" id="J0L8Z3"/>
<dbReference type="InterPro" id="IPR021109">
    <property type="entry name" value="Peptidase_aspartic_dom_sf"/>
</dbReference>
<proteinExistence type="predicted"/>
<dbReference type="Proteomes" id="UP000006514">
    <property type="component" value="Unassembled WGS sequence"/>
</dbReference>
<sequence>MRRFRAENQALNVANPTVEDSRTPSLCGDFESTGDMPTVVKCVPRELRIDGNDDPTKSRGVPIFWGKANDQHIRVQPDTGKEGAYITYHAAQRIGAKLECVPGITWRDNNDDVELMHFNNGAPVSCVARAVFTVHFDGMREATSALVMDDALCGIDLILGVDWSRKHNAYIDWSCDRFNFRSSRSCWHGLDGRYPSDDNEWDRYL</sequence>
<organism evidence="1 2">
    <name type="scientific">Auricularia subglabra (strain TFB-10046 / SS5)</name>
    <name type="common">White-rot fungus</name>
    <name type="synonym">Auricularia delicata (strain TFB10046)</name>
    <dbReference type="NCBI Taxonomy" id="717982"/>
    <lineage>
        <taxon>Eukaryota</taxon>
        <taxon>Fungi</taxon>
        <taxon>Dikarya</taxon>
        <taxon>Basidiomycota</taxon>
        <taxon>Agaricomycotina</taxon>
        <taxon>Agaricomycetes</taxon>
        <taxon>Auriculariales</taxon>
        <taxon>Auriculariaceae</taxon>
        <taxon>Auricularia</taxon>
    </lineage>
</organism>
<evidence type="ECO:0000313" key="2">
    <source>
        <dbReference type="Proteomes" id="UP000006514"/>
    </source>
</evidence>
<reference evidence="2" key="1">
    <citation type="journal article" date="2012" name="Science">
        <title>The Paleozoic origin of enzymatic lignin decomposition reconstructed from 31 fungal genomes.</title>
        <authorList>
            <person name="Floudas D."/>
            <person name="Binder M."/>
            <person name="Riley R."/>
            <person name="Barry K."/>
            <person name="Blanchette R.A."/>
            <person name="Henrissat B."/>
            <person name="Martinez A.T."/>
            <person name="Otillar R."/>
            <person name="Spatafora J.W."/>
            <person name="Yadav J.S."/>
            <person name="Aerts A."/>
            <person name="Benoit I."/>
            <person name="Boyd A."/>
            <person name="Carlson A."/>
            <person name="Copeland A."/>
            <person name="Coutinho P.M."/>
            <person name="de Vries R.P."/>
            <person name="Ferreira P."/>
            <person name="Findley K."/>
            <person name="Foster B."/>
            <person name="Gaskell J."/>
            <person name="Glotzer D."/>
            <person name="Gorecki P."/>
            <person name="Heitman J."/>
            <person name="Hesse C."/>
            <person name="Hori C."/>
            <person name="Igarashi K."/>
            <person name="Jurgens J.A."/>
            <person name="Kallen N."/>
            <person name="Kersten P."/>
            <person name="Kohler A."/>
            <person name="Kuees U."/>
            <person name="Kumar T.K.A."/>
            <person name="Kuo A."/>
            <person name="LaButti K."/>
            <person name="Larrondo L.F."/>
            <person name="Lindquist E."/>
            <person name="Ling A."/>
            <person name="Lombard V."/>
            <person name="Lucas S."/>
            <person name="Lundell T."/>
            <person name="Martin R."/>
            <person name="McLaughlin D.J."/>
            <person name="Morgenstern I."/>
            <person name="Morin E."/>
            <person name="Murat C."/>
            <person name="Nagy L.G."/>
            <person name="Nolan M."/>
            <person name="Ohm R.A."/>
            <person name="Patyshakuliyeva A."/>
            <person name="Rokas A."/>
            <person name="Ruiz-Duenas F.J."/>
            <person name="Sabat G."/>
            <person name="Salamov A."/>
            <person name="Samejima M."/>
            <person name="Schmutz J."/>
            <person name="Slot J.C."/>
            <person name="St John F."/>
            <person name="Stenlid J."/>
            <person name="Sun H."/>
            <person name="Sun S."/>
            <person name="Syed K."/>
            <person name="Tsang A."/>
            <person name="Wiebenga A."/>
            <person name="Young D."/>
            <person name="Pisabarro A."/>
            <person name="Eastwood D.C."/>
            <person name="Martin F."/>
            <person name="Cullen D."/>
            <person name="Grigoriev I.V."/>
            <person name="Hibbett D.S."/>
        </authorList>
    </citation>
    <scope>NUCLEOTIDE SEQUENCE [LARGE SCALE GENOMIC DNA]</scope>
    <source>
        <strain evidence="2">TFB10046</strain>
    </source>
</reference>
<dbReference type="Gene3D" id="2.40.70.10">
    <property type="entry name" value="Acid Proteases"/>
    <property type="match status" value="1"/>
</dbReference>
<dbReference type="EMBL" id="JH688610">
    <property type="protein sequence ID" value="EJD32841.1"/>
    <property type="molecule type" value="Genomic_DNA"/>
</dbReference>
<name>J0L8Z3_AURST</name>
<accession>J0L8Z3</accession>
<protein>
    <submittedName>
        <fullName evidence="1">Uncharacterized protein</fullName>
    </submittedName>
</protein>
<keyword evidence="2" id="KW-1185">Reference proteome</keyword>